<dbReference type="PROSITE" id="PS51353">
    <property type="entry name" value="ARSC"/>
    <property type="match status" value="1"/>
</dbReference>
<accession>A0A1W0CLI1</accession>
<dbReference type="InterPro" id="IPR006660">
    <property type="entry name" value="Arsenate_reductase-like"/>
</dbReference>
<comment type="caution">
    <text evidence="3">The sequence shown here is derived from an EMBL/GenBank/DDBJ whole genome shotgun (WGS) entry which is preliminary data.</text>
</comment>
<evidence type="ECO:0000313" key="3">
    <source>
        <dbReference type="EMBL" id="OQS35677.1"/>
    </source>
</evidence>
<dbReference type="Proteomes" id="UP000192721">
    <property type="component" value="Unassembled WGS sequence"/>
</dbReference>
<proteinExistence type="inferred from homology"/>
<dbReference type="Gene3D" id="3.40.30.10">
    <property type="entry name" value="Glutaredoxin"/>
    <property type="match status" value="1"/>
</dbReference>
<reference evidence="3 4" key="1">
    <citation type="submission" date="2017-02" db="EMBL/GenBank/DDBJ databases">
        <title>Chromobacterium haemolyticum H5244.</title>
        <authorList>
            <person name="Gulvik C.A."/>
        </authorList>
    </citation>
    <scope>NUCLEOTIDE SEQUENCE [LARGE SCALE GENOMIC DNA]</scope>
    <source>
        <strain evidence="3 4">H5244</strain>
    </source>
</reference>
<dbReference type="Pfam" id="PF03960">
    <property type="entry name" value="ArsC"/>
    <property type="match status" value="1"/>
</dbReference>
<dbReference type="InterPro" id="IPR006504">
    <property type="entry name" value="Tscrpt_reg_Spx/MgsR"/>
</dbReference>
<evidence type="ECO:0000256" key="1">
    <source>
        <dbReference type="ARBA" id="ARBA00007198"/>
    </source>
</evidence>
<comment type="similarity">
    <text evidence="1 2">Belongs to the ArsC family.</text>
</comment>
<organism evidence="3 4">
    <name type="scientific">Chromobacterium haemolyticum</name>
    <dbReference type="NCBI Taxonomy" id="394935"/>
    <lineage>
        <taxon>Bacteria</taxon>
        <taxon>Pseudomonadati</taxon>
        <taxon>Pseudomonadota</taxon>
        <taxon>Betaproteobacteria</taxon>
        <taxon>Neisseriales</taxon>
        <taxon>Chromobacteriaceae</taxon>
        <taxon>Chromobacterium</taxon>
    </lineage>
</organism>
<dbReference type="SUPFAM" id="SSF52833">
    <property type="entry name" value="Thioredoxin-like"/>
    <property type="match status" value="1"/>
</dbReference>
<evidence type="ECO:0000256" key="2">
    <source>
        <dbReference type="PROSITE-ProRule" id="PRU01282"/>
    </source>
</evidence>
<dbReference type="CDD" id="cd03035">
    <property type="entry name" value="ArsC_Yffb"/>
    <property type="match status" value="1"/>
</dbReference>
<dbReference type="EMBL" id="MUKV01000026">
    <property type="protein sequence ID" value="OQS35677.1"/>
    <property type="molecule type" value="Genomic_DNA"/>
</dbReference>
<sequence>MITLYGIPNCSTVKKARQWLSDNGLDYHFHDFKKQGADAASLERWAAAVGLAKLINRQGTTWRQLPDEVKAGADQLPAALALMQANPSVIKRPVLDANGKISVGFVEADWAERLLK</sequence>
<dbReference type="PANTHER" id="PTHR30041">
    <property type="entry name" value="ARSENATE REDUCTASE"/>
    <property type="match status" value="1"/>
</dbReference>
<gene>
    <name evidence="3" type="ORF">B0T45_17205</name>
</gene>
<dbReference type="RefSeq" id="WP_081556308.1">
    <property type="nucleotide sequence ID" value="NZ_JBBIGS010000013.1"/>
</dbReference>
<dbReference type="PANTHER" id="PTHR30041:SF8">
    <property type="entry name" value="PROTEIN YFFB"/>
    <property type="match status" value="1"/>
</dbReference>
<dbReference type="NCBIfam" id="TIGR01617">
    <property type="entry name" value="arsC_related"/>
    <property type="match status" value="1"/>
</dbReference>
<protein>
    <submittedName>
        <fullName evidence="3">Arsenate reductase</fullName>
    </submittedName>
</protein>
<name>A0A1W0CLI1_9NEIS</name>
<dbReference type="InterPro" id="IPR036249">
    <property type="entry name" value="Thioredoxin-like_sf"/>
</dbReference>
<dbReference type="AlphaFoldDB" id="A0A1W0CLI1"/>
<evidence type="ECO:0000313" key="4">
    <source>
        <dbReference type="Proteomes" id="UP000192721"/>
    </source>
</evidence>